<protein>
    <recommendedName>
        <fullName evidence="1">Tc1-like transposase DDE domain-containing protein</fullName>
    </recommendedName>
</protein>
<dbReference type="AlphaFoldDB" id="A0A6J4HC86"/>
<proteinExistence type="predicted"/>
<dbReference type="EMBL" id="CADCTR010000095">
    <property type="protein sequence ID" value="CAA9217569.1"/>
    <property type="molecule type" value="Genomic_DNA"/>
</dbReference>
<feature type="domain" description="Tc1-like transposase DDE" evidence="1">
    <location>
        <begin position="79"/>
        <end position="176"/>
    </location>
</feature>
<name>A0A6J4HC86_9CHLR</name>
<organism evidence="2">
    <name type="scientific">uncultured Chloroflexia bacterium</name>
    <dbReference type="NCBI Taxonomy" id="1672391"/>
    <lineage>
        <taxon>Bacteria</taxon>
        <taxon>Bacillati</taxon>
        <taxon>Chloroflexota</taxon>
        <taxon>Chloroflexia</taxon>
        <taxon>environmental samples</taxon>
    </lineage>
</organism>
<evidence type="ECO:0000259" key="1">
    <source>
        <dbReference type="Pfam" id="PF13358"/>
    </source>
</evidence>
<gene>
    <name evidence="2" type="ORF">AVDCRST_MAG93-296</name>
</gene>
<sequence>MTLPTSYSWFPVGQRQCVPYEASQGRRVNAIGAHFTHGPAAGDLHFRTWACLPKSHAKKQRKTPEQVAAGHGLTAAEVGAIDAQRLVDFIWRMAGREEVVGGEWKRERPLMVVLDNYSVHRSQVVREEEPALAAADIHLVYLPSYSPELSAIEPVWHDVKQHHLPIRSFERVGELKAAVDEALACKARKLRQVHAISTNIQQSDT</sequence>
<dbReference type="InterPro" id="IPR038717">
    <property type="entry name" value="Tc1-like_DDE_dom"/>
</dbReference>
<dbReference type="GO" id="GO:0003676">
    <property type="term" value="F:nucleic acid binding"/>
    <property type="evidence" value="ECO:0007669"/>
    <property type="project" value="InterPro"/>
</dbReference>
<accession>A0A6J4HC86</accession>
<reference evidence="2" key="1">
    <citation type="submission" date="2020-02" db="EMBL/GenBank/DDBJ databases">
        <authorList>
            <person name="Meier V. D."/>
        </authorList>
    </citation>
    <scope>NUCLEOTIDE SEQUENCE</scope>
    <source>
        <strain evidence="2">AVDCRST_MAG93</strain>
    </source>
</reference>
<evidence type="ECO:0000313" key="2">
    <source>
        <dbReference type="EMBL" id="CAA9217569.1"/>
    </source>
</evidence>
<dbReference type="Gene3D" id="3.30.420.10">
    <property type="entry name" value="Ribonuclease H-like superfamily/Ribonuclease H"/>
    <property type="match status" value="1"/>
</dbReference>
<dbReference type="Pfam" id="PF13358">
    <property type="entry name" value="DDE_3"/>
    <property type="match status" value="1"/>
</dbReference>
<dbReference type="InterPro" id="IPR036397">
    <property type="entry name" value="RNaseH_sf"/>
</dbReference>